<organism evidence="8 9">
    <name type="scientific">Natrialba swarupiae</name>
    <dbReference type="NCBI Taxonomy" id="2448032"/>
    <lineage>
        <taxon>Archaea</taxon>
        <taxon>Methanobacteriati</taxon>
        <taxon>Methanobacteriota</taxon>
        <taxon>Stenosarchaea group</taxon>
        <taxon>Halobacteria</taxon>
        <taxon>Halobacteriales</taxon>
        <taxon>Natrialbaceae</taxon>
        <taxon>Natrialba</taxon>
    </lineage>
</organism>
<gene>
    <name evidence="8" type="ORF">FYC77_19840</name>
</gene>
<dbReference type="InterPro" id="IPR036291">
    <property type="entry name" value="NAD(P)-bd_dom_sf"/>
</dbReference>
<evidence type="ECO:0000256" key="1">
    <source>
        <dbReference type="ARBA" id="ARBA00001947"/>
    </source>
</evidence>
<evidence type="ECO:0000256" key="2">
    <source>
        <dbReference type="ARBA" id="ARBA00008072"/>
    </source>
</evidence>
<dbReference type="PANTHER" id="PTHR43161:SF23">
    <property type="entry name" value="(R,R)-BUTANEDIOL DEHYDROGENASE-RELATED"/>
    <property type="match status" value="1"/>
</dbReference>
<dbReference type="Pfam" id="PF00107">
    <property type="entry name" value="ADH_zinc_N"/>
    <property type="match status" value="1"/>
</dbReference>
<dbReference type="GO" id="GO:0000721">
    <property type="term" value="F:(R,R)-butanediol dehydrogenase activity"/>
    <property type="evidence" value="ECO:0007669"/>
    <property type="project" value="TreeGrafter"/>
</dbReference>
<keyword evidence="9" id="KW-1185">Reference proteome</keyword>
<evidence type="ECO:0000256" key="3">
    <source>
        <dbReference type="ARBA" id="ARBA00022723"/>
    </source>
</evidence>
<sequence>MRRGSPERSVSRLHVLRAGVYRRCPDAVAIGLQTATGGFGEHAVVPEQQVHRLPDGVSLSSAALVEPLAVGLHAVRRSRLRAGDTVAIFGAGTIGLSVAWAADRAGATAVLVSEPSRHRRRTALDIGADETIDPREIDPVESARSRTVDGVDVAFEFAGISETVYAAIRSTRRGGAVVVGSDGYDRGPRSQLRDRNSHPRRRRPRECDPRNRL</sequence>
<dbReference type="Proteomes" id="UP000324104">
    <property type="component" value="Unassembled WGS sequence"/>
</dbReference>
<protein>
    <submittedName>
        <fullName evidence="8">Zinc-binding dehydrogenase</fullName>
    </submittedName>
</protein>
<dbReference type="Gene3D" id="3.40.50.720">
    <property type="entry name" value="NAD(P)-binding Rossmann-like Domain"/>
    <property type="match status" value="1"/>
</dbReference>
<comment type="similarity">
    <text evidence="2">Belongs to the zinc-containing alcohol dehydrogenase family.</text>
</comment>
<dbReference type="SUPFAM" id="SSF50129">
    <property type="entry name" value="GroES-like"/>
    <property type="match status" value="1"/>
</dbReference>
<dbReference type="InterPro" id="IPR013149">
    <property type="entry name" value="ADH-like_C"/>
</dbReference>
<reference evidence="8 9" key="1">
    <citation type="submission" date="2019-08" db="EMBL/GenBank/DDBJ databases">
        <title>Archaea genome.</title>
        <authorList>
            <person name="Kajale S."/>
            <person name="Shouche Y."/>
            <person name="Deshpande N."/>
            <person name="Sharma A."/>
        </authorList>
    </citation>
    <scope>NUCLEOTIDE SEQUENCE [LARGE SCALE GENOMIC DNA]</scope>
    <source>
        <strain evidence="8 9">ESP3B_9</strain>
    </source>
</reference>
<evidence type="ECO:0000259" key="7">
    <source>
        <dbReference type="Pfam" id="PF00107"/>
    </source>
</evidence>
<dbReference type="GO" id="GO:0034079">
    <property type="term" value="P:butanediol biosynthetic process"/>
    <property type="evidence" value="ECO:0007669"/>
    <property type="project" value="TreeGrafter"/>
</dbReference>
<accession>A0A5D5AGM0</accession>
<feature type="compositionally biased region" description="Basic and acidic residues" evidence="6">
    <location>
        <begin position="183"/>
        <end position="197"/>
    </location>
</feature>
<dbReference type="SUPFAM" id="SSF51735">
    <property type="entry name" value="NAD(P)-binding Rossmann-fold domains"/>
    <property type="match status" value="1"/>
</dbReference>
<keyword evidence="4" id="KW-0862">Zinc</keyword>
<evidence type="ECO:0000256" key="6">
    <source>
        <dbReference type="SAM" id="MobiDB-lite"/>
    </source>
</evidence>
<dbReference type="PANTHER" id="PTHR43161">
    <property type="entry name" value="SORBITOL DEHYDROGENASE"/>
    <property type="match status" value="1"/>
</dbReference>
<evidence type="ECO:0000256" key="4">
    <source>
        <dbReference type="ARBA" id="ARBA00022833"/>
    </source>
</evidence>
<dbReference type="AlphaFoldDB" id="A0A5D5AGM0"/>
<dbReference type="EMBL" id="VTAW01000060">
    <property type="protein sequence ID" value="TYT60264.1"/>
    <property type="molecule type" value="Genomic_DNA"/>
</dbReference>
<comment type="cofactor">
    <cofactor evidence="1">
        <name>Zn(2+)</name>
        <dbReference type="ChEBI" id="CHEBI:29105"/>
    </cofactor>
</comment>
<dbReference type="Gene3D" id="3.90.180.10">
    <property type="entry name" value="Medium-chain alcohol dehydrogenases, catalytic domain"/>
    <property type="match status" value="1"/>
</dbReference>
<feature type="region of interest" description="Disordered" evidence="6">
    <location>
        <begin position="177"/>
        <end position="213"/>
    </location>
</feature>
<feature type="domain" description="Alcohol dehydrogenase-like C-terminal" evidence="7">
    <location>
        <begin position="94"/>
        <end position="179"/>
    </location>
</feature>
<keyword evidence="5" id="KW-0560">Oxidoreductase</keyword>
<dbReference type="GO" id="GO:0005737">
    <property type="term" value="C:cytoplasm"/>
    <property type="evidence" value="ECO:0007669"/>
    <property type="project" value="TreeGrafter"/>
</dbReference>
<evidence type="ECO:0000313" key="9">
    <source>
        <dbReference type="Proteomes" id="UP000324104"/>
    </source>
</evidence>
<keyword evidence="3" id="KW-0479">Metal-binding</keyword>
<evidence type="ECO:0000256" key="5">
    <source>
        <dbReference type="ARBA" id="ARBA00023002"/>
    </source>
</evidence>
<dbReference type="GO" id="GO:0046872">
    <property type="term" value="F:metal ion binding"/>
    <property type="evidence" value="ECO:0007669"/>
    <property type="project" value="UniProtKB-KW"/>
</dbReference>
<evidence type="ECO:0000313" key="8">
    <source>
        <dbReference type="EMBL" id="TYT60264.1"/>
    </source>
</evidence>
<proteinExistence type="inferred from homology"/>
<dbReference type="InterPro" id="IPR011032">
    <property type="entry name" value="GroES-like_sf"/>
</dbReference>
<name>A0A5D5AGM0_9EURY</name>
<comment type="caution">
    <text evidence="8">The sequence shown here is derived from an EMBL/GenBank/DDBJ whole genome shotgun (WGS) entry which is preliminary data.</text>
</comment>